<evidence type="ECO:0000259" key="3">
    <source>
        <dbReference type="Pfam" id="PF00294"/>
    </source>
</evidence>
<evidence type="ECO:0000313" key="5">
    <source>
        <dbReference type="Proteomes" id="UP000515823"/>
    </source>
</evidence>
<dbReference type="Pfam" id="PF00294">
    <property type="entry name" value="PfkB"/>
    <property type="match status" value="1"/>
</dbReference>
<dbReference type="KEGG" id="qdo:H9Q78_07790"/>
<dbReference type="RefSeq" id="WP_249300731.1">
    <property type="nucleotide sequence ID" value="NZ_CP060634.1"/>
</dbReference>
<proteinExistence type="predicted"/>
<dbReference type="PROSITE" id="PS00583">
    <property type="entry name" value="PFKB_KINASES_1"/>
    <property type="match status" value="1"/>
</dbReference>
<feature type="domain" description="Carbohydrate kinase PfkB" evidence="3">
    <location>
        <begin position="3"/>
        <end position="301"/>
    </location>
</feature>
<dbReference type="PANTHER" id="PTHR10584">
    <property type="entry name" value="SUGAR KINASE"/>
    <property type="match status" value="1"/>
</dbReference>
<dbReference type="Gene3D" id="3.40.1190.20">
    <property type="match status" value="1"/>
</dbReference>
<name>A0A7G9G0R3_9FIRM</name>
<accession>A0A7G9G0R3</accession>
<dbReference type="EMBL" id="CP060634">
    <property type="protein sequence ID" value="QNM04395.1"/>
    <property type="molecule type" value="Genomic_DNA"/>
</dbReference>
<dbReference type="InterPro" id="IPR011611">
    <property type="entry name" value="PfkB_dom"/>
</dbReference>
<dbReference type="Proteomes" id="UP000515823">
    <property type="component" value="Chromosome"/>
</dbReference>
<dbReference type="AlphaFoldDB" id="A0A7G9G0R3"/>
<dbReference type="SUPFAM" id="SSF53613">
    <property type="entry name" value="Ribokinase-like"/>
    <property type="match status" value="1"/>
</dbReference>
<dbReference type="PANTHER" id="PTHR10584:SF166">
    <property type="entry name" value="RIBOKINASE"/>
    <property type="match status" value="1"/>
</dbReference>
<dbReference type="GO" id="GO:0016301">
    <property type="term" value="F:kinase activity"/>
    <property type="evidence" value="ECO:0007669"/>
    <property type="project" value="UniProtKB-KW"/>
</dbReference>
<dbReference type="InterPro" id="IPR029056">
    <property type="entry name" value="Ribokinase-like"/>
</dbReference>
<keyword evidence="2 4" id="KW-0418">Kinase</keyword>
<keyword evidence="1" id="KW-0808">Transferase</keyword>
<keyword evidence="5" id="KW-1185">Reference proteome</keyword>
<reference evidence="4 5" key="1">
    <citation type="submission" date="2020-08" db="EMBL/GenBank/DDBJ databases">
        <authorList>
            <person name="Liu C."/>
            <person name="Sun Q."/>
        </authorList>
    </citation>
    <scope>NUCLEOTIDE SEQUENCE [LARGE SCALE GENOMIC DNA]</scope>
    <source>
        <strain evidence="4 5">NSJ-38</strain>
    </source>
</reference>
<evidence type="ECO:0000256" key="2">
    <source>
        <dbReference type="ARBA" id="ARBA00022777"/>
    </source>
</evidence>
<sequence>MKVLTVGMMVCDIPLAPVPRSIFRMEKAEIEEPQATTGGDALNVAVTLAKLGVEVSIAGRLGMDWNGREVMRQAEGHGVDTACIIWDTGHKTAVSYLLLDEGGEKHALSNTRIYHALSAADVPEKAIQEADIVYFGSAFQMKQMDDGGILELFQRAHRHGKITAMDTAMNDDMENREILLEKLRPVFKETDLFLPSRKEASFLSEHRVPYKMAKFFKDFGVKICGIKLGSKGCYVTDFCREYEIPCFSGFQVVDTTGAGDSFVGGFLCGYLRGWDIEECAIFASAVAAHNVAAKGATGGVPDFRTVMEYLQKQGKKIKDN</sequence>
<evidence type="ECO:0000313" key="4">
    <source>
        <dbReference type="EMBL" id="QNM04395.1"/>
    </source>
</evidence>
<organism evidence="4 5">
    <name type="scientific">Qiania dongpingensis</name>
    <dbReference type="NCBI Taxonomy" id="2763669"/>
    <lineage>
        <taxon>Bacteria</taxon>
        <taxon>Bacillati</taxon>
        <taxon>Bacillota</taxon>
        <taxon>Clostridia</taxon>
        <taxon>Lachnospirales</taxon>
        <taxon>Lachnospiraceae</taxon>
        <taxon>Qiania</taxon>
    </lineage>
</organism>
<gene>
    <name evidence="4" type="ORF">H9Q78_07790</name>
</gene>
<dbReference type="CDD" id="cd01166">
    <property type="entry name" value="KdgK"/>
    <property type="match status" value="1"/>
</dbReference>
<evidence type="ECO:0000256" key="1">
    <source>
        <dbReference type="ARBA" id="ARBA00022679"/>
    </source>
</evidence>
<dbReference type="PROSITE" id="PS00584">
    <property type="entry name" value="PFKB_KINASES_2"/>
    <property type="match status" value="1"/>
</dbReference>
<protein>
    <submittedName>
        <fullName evidence="4">Sugar kinase</fullName>
    </submittedName>
</protein>
<dbReference type="InterPro" id="IPR002173">
    <property type="entry name" value="Carboh/pur_kinase_PfkB_CS"/>
</dbReference>